<sequence length="190" mass="20882">MASMVPPTDDETHNLFAYVDQQRDAFRQVAHGLTDEQARRRPVPTSELSIGGLVKHVAQMERGWVALAVDGTPPGYDPEGFTMLPEETLKVLLADLAACGRETRAALSGLDMDHPVPVPAGVPWFPKDVTAWSLRWMLAHLVEELARHAGHADLVREALDGKTMYELQAMADGRHEEYLAMMREALGGGS</sequence>
<dbReference type="Proteomes" id="UP000321617">
    <property type="component" value="Unassembled WGS sequence"/>
</dbReference>
<comment type="caution">
    <text evidence="1">The sequence shown here is derived from an EMBL/GenBank/DDBJ whole genome shotgun (WGS) entry which is preliminary data.</text>
</comment>
<gene>
    <name evidence="1" type="ORF">LX16_4219</name>
</gene>
<dbReference type="InterPro" id="IPR034660">
    <property type="entry name" value="DinB/YfiT-like"/>
</dbReference>
<protein>
    <submittedName>
        <fullName evidence="1">Uncharacterized protein DUF664</fullName>
    </submittedName>
</protein>
<dbReference type="AlphaFoldDB" id="A0A562UYW1"/>
<evidence type="ECO:0000313" key="2">
    <source>
        <dbReference type="Proteomes" id="UP000321617"/>
    </source>
</evidence>
<dbReference type="Pfam" id="PF04978">
    <property type="entry name" value="MST"/>
    <property type="match status" value="1"/>
</dbReference>
<reference evidence="1 2" key="1">
    <citation type="journal article" date="2013" name="Stand. Genomic Sci.">
        <title>Genomic Encyclopedia of Type Strains, Phase I: The one thousand microbial genomes (KMG-I) project.</title>
        <authorList>
            <person name="Kyrpides N.C."/>
            <person name="Woyke T."/>
            <person name="Eisen J.A."/>
            <person name="Garrity G."/>
            <person name="Lilburn T.G."/>
            <person name="Beck B.J."/>
            <person name="Whitman W.B."/>
            <person name="Hugenholtz P."/>
            <person name="Klenk H.P."/>
        </authorList>
    </citation>
    <scope>NUCLEOTIDE SEQUENCE [LARGE SCALE GENOMIC DNA]</scope>
    <source>
        <strain evidence="1 2">DSM 45044</strain>
    </source>
</reference>
<dbReference type="RefSeq" id="WP_147141826.1">
    <property type="nucleotide sequence ID" value="NZ_BAABIJ010000003.1"/>
</dbReference>
<organism evidence="1 2">
    <name type="scientific">Stackebrandtia albiflava</name>
    <dbReference type="NCBI Taxonomy" id="406432"/>
    <lineage>
        <taxon>Bacteria</taxon>
        <taxon>Bacillati</taxon>
        <taxon>Actinomycetota</taxon>
        <taxon>Actinomycetes</taxon>
        <taxon>Glycomycetales</taxon>
        <taxon>Glycomycetaceae</taxon>
        <taxon>Stackebrandtia</taxon>
    </lineage>
</organism>
<name>A0A562UYW1_9ACTN</name>
<dbReference type="InterPro" id="IPR007061">
    <property type="entry name" value="MST-like"/>
</dbReference>
<dbReference type="Gene3D" id="1.20.120.450">
    <property type="entry name" value="dinb family like domain"/>
    <property type="match status" value="1"/>
</dbReference>
<keyword evidence="2" id="KW-1185">Reference proteome</keyword>
<accession>A0A562UYW1</accession>
<dbReference type="EMBL" id="VLLL01000007">
    <property type="protein sequence ID" value="TWJ10795.1"/>
    <property type="molecule type" value="Genomic_DNA"/>
</dbReference>
<evidence type="ECO:0000313" key="1">
    <source>
        <dbReference type="EMBL" id="TWJ10795.1"/>
    </source>
</evidence>
<dbReference type="OrthoDB" id="4548523at2"/>
<proteinExistence type="predicted"/>
<dbReference type="SUPFAM" id="SSF109854">
    <property type="entry name" value="DinB/YfiT-like putative metalloenzymes"/>
    <property type="match status" value="1"/>
</dbReference>